<sequence length="59" mass="6396">MPSEDSEYRSKDSEYRARMVGIGARVVSTAARIGRRPGCADVLERSGSAKSDETCLVCD</sequence>
<dbReference type="AlphaFoldDB" id="A0A0B2W604"/>
<keyword evidence="2" id="KW-1185">Reference proteome</keyword>
<dbReference type="EMBL" id="JPKZ01000192">
    <property type="protein sequence ID" value="KHN88690.1"/>
    <property type="molecule type" value="Genomic_DNA"/>
</dbReference>
<name>A0A0B2W604_TOXCA</name>
<dbReference type="Proteomes" id="UP000031036">
    <property type="component" value="Unassembled WGS sequence"/>
</dbReference>
<accession>A0A0B2W604</accession>
<comment type="caution">
    <text evidence="1">The sequence shown here is derived from an EMBL/GenBank/DDBJ whole genome shotgun (WGS) entry which is preliminary data.</text>
</comment>
<proteinExistence type="predicted"/>
<organism evidence="1 2">
    <name type="scientific">Toxocara canis</name>
    <name type="common">Canine roundworm</name>
    <dbReference type="NCBI Taxonomy" id="6265"/>
    <lineage>
        <taxon>Eukaryota</taxon>
        <taxon>Metazoa</taxon>
        <taxon>Ecdysozoa</taxon>
        <taxon>Nematoda</taxon>
        <taxon>Chromadorea</taxon>
        <taxon>Rhabditida</taxon>
        <taxon>Spirurina</taxon>
        <taxon>Ascaridomorpha</taxon>
        <taxon>Ascaridoidea</taxon>
        <taxon>Toxocaridae</taxon>
        <taxon>Toxocara</taxon>
    </lineage>
</organism>
<evidence type="ECO:0000313" key="2">
    <source>
        <dbReference type="Proteomes" id="UP000031036"/>
    </source>
</evidence>
<reference evidence="1 2" key="1">
    <citation type="submission" date="2014-11" db="EMBL/GenBank/DDBJ databases">
        <title>Genetic blueprint of the zoonotic pathogen Toxocara canis.</title>
        <authorList>
            <person name="Zhu X.-Q."/>
            <person name="Korhonen P.K."/>
            <person name="Cai H."/>
            <person name="Young N.D."/>
            <person name="Nejsum P."/>
            <person name="von Samson-Himmelstjerna G."/>
            <person name="Boag P.R."/>
            <person name="Tan P."/>
            <person name="Li Q."/>
            <person name="Min J."/>
            <person name="Yang Y."/>
            <person name="Wang X."/>
            <person name="Fang X."/>
            <person name="Hall R.S."/>
            <person name="Hofmann A."/>
            <person name="Sternberg P.W."/>
            <person name="Jex A.R."/>
            <person name="Gasser R.B."/>
        </authorList>
    </citation>
    <scope>NUCLEOTIDE SEQUENCE [LARGE SCALE GENOMIC DNA]</scope>
    <source>
        <strain evidence="1">PN_DK_2014</strain>
    </source>
</reference>
<gene>
    <name evidence="1" type="ORF">Tcan_03350</name>
</gene>
<protein>
    <submittedName>
        <fullName evidence="1">Uncharacterized protein</fullName>
    </submittedName>
</protein>
<evidence type="ECO:0000313" key="1">
    <source>
        <dbReference type="EMBL" id="KHN88690.1"/>
    </source>
</evidence>